<feature type="repeat" description="TPR" evidence="1">
    <location>
        <begin position="141"/>
        <end position="174"/>
    </location>
</feature>
<proteinExistence type="predicted"/>
<dbReference type="InterPro" id="IPR011990">
    <property type="entry name" value="TPR-like_helical_dom_sf"/>
</dbReference>
<keyword evidence="1" id="KW-0802">TPR repeat</keyword>
<dbReference type="Proteomes" id="UP001526147">
    <property type="component" value="Unassembled WGS sequence"/>
</dbReference>
<reference evidence="2 3" key="1">
    <citation type="submission" date="2022-10" db="EMBL/GenBank/DDBJ databases">
        <title>Draft genome assembly of moderately radiation resistant bacterium Metabacillus halosaccharovorans.</title>
        <authorList>
            <person name="Pal S."/>
            <person name="Gopinathan A."/>
        </authorList>
    </citation>
    <scope>NUCLEOTIDE SEQUENCE [LARGE SCALE GENOMIC DNA]</scope>
    <source>
        <strain evidence="2 3">VITHBRA001</strain>
    </source>
</reference>
<evidence type="ECO:0000313" key="2">
    <source>
        <dbReference type="EMBL" id="MCV9886013.1"/>
    </source>
</evidence>
<dbReference type="SUPFAM" id="SSF48452">
    <property type="entry name" value="TPR-like"/>
    <property type="match status" value="1"/>
</dbReference>
<evidence type="ECO:0000256" key="1">
    <source>
        <dbReference type="PROSITE-ProRule" id="PRU00339"/>
    </source>
</evidence>
<name>A0ABT3DGL4_9BACI</name>
<accession>A0ABT3DGL4</accession>
<organism evidence="2 3">
    <name type="scientific">Metabacillus halosaccharovorans</name>
    <dbReference type="NCBI Taxonomy" id="930124"/>
    <lineage>
        <taxon>Bacteria</taxon>
        <taxon>Bacillati</taxon>
        <taxon>Bacillota</taxon>
        <taxon>Bacilli</taxon>
        <taxon>Bacillales</taxon>
        <taxon>Bacillaceae</taxon>
        <taxon>Metabacillus</taxon>
    </lineage>
</organism>
<evidence type="ECO:0008006" key="4">
    <source>
        <dbReference type="Google" id="ProtNLM"/>
    </source>
</evidence>
<keyword evidence="3" id="KW-1185">Reference proteome</keyword>
<protein>
    <recommendedName>
        <fullName evidence="4">Tetratricopeptide repeat protein</fullName>
    </recommendedName>
</protein>
<dbReference type="EMBL" id="JAOYEY010000035">
    <property type="protein sequence ID" value="MCV9886013.1"/>
    <property type="molecule type" value="Genomic_DNA"/>
</dbReference>
<dbReference type="InterPro" id="IPR019734">
    <property type="entry name" value="TPR_rpt"/>
</dbReference>
<gene>
    <name evidence="2" type="ORF">OIH86_10115</name>
</gene>
<evidence type="ECO:0000313" key="3">
    <source>
        <dbReference type="Proteomes" id="UP001526147"/>
    </source>
</evidence>
<comment type="caution">
    <text evidence="2">The sequence shown here is derived from an EMBL/GenBank/DDBJ whole genome shotgun (WGS) entry which is preliminary data.</text>
</comment>
<dbReference type="Gene3D" id="1.25.40.10">
    <property type="entry name" value="Tetratricopeptide repeat domain"/>
    <property type="match status" value="1"/>
</dbReference>
<sequence length="188" mass="21594">MAYSKGDWKKEFQEAIQLHQQAIDGDKQAAKKAYEILKKVKLKTANHALIEAYYGSSSALIARDHPDLIEKMNLAKRGLKALDQAVKIEPSNSEIRVLRGNVAFRLPETYFKRTKTAIEDFQFLIKEYEDKRNNISKEQYSELLLNLGIAYKTLGDNQNAENIWGKLLKMNNSKYKKLIEKARKNGGE</sequence>
<dbReference type="RefSeq" id="WP_264142690.1">
    <property type="nucleotide sequence ID" value="NZ_JAOYEY010000035.1"/>
</dbReference>
<dbReference type="PROSITE" id="PS50005">
    <property type="entry name" value="TPR"/>
    <property type="match status" value="1"/>
</dbReference>